<organism evidence="4 5">
    <name type="scientific">Adhaeribacter aerolatus</name>
    <dbReference type="NCBI Taxonomy" id="670289"/>
    <lineage>
        <taxon>Bacteria</taxon>
        <taxon>Pseudomonadati</taxon>
        <taxon>Bacteroidota</taxon>
        <taxon>Cytophagia</taxon>
        <taxon>Cytophagales</taxon>
        <taxon>Hymenobacteraceae</taxon>
        <taxon>Adhaeribacter</taxon>
    </lineage>
</organism>
<proteinExistence type="predicted"/>
<dbReference type="PROSITE" id="PS51257">
    <property type="entry name" value="PROKAR_LIPOPROTEIN"/>
    <property type="match status" value="1"/>
</dbReference>
<keyword evidence="1 4" id="KW-0808">Transferase</keyword>
<evidence type="ECO:0000259" key="3">
    <source>
        <dbReference type="Pfam" id="PF04389"/>
    </source>
</evidence>
<evidence type="ECO:0000256" key="1">
    <source>
        <dbReference type="ARBA" id="ARBA00022679"/>
    </source>
</evidence>
<dbReference type="PANTHER" id="PTHR12283:SF6">
    <property type="entry name" value="GLUTAMINYL-PEPTIDE CYCLOTRANSFERASE-RELATED"/>
    <property type="match status" value="1"/>
</dbReference>
<feature type="domain" description="Peptidase M28" evidence="3">
    <location>
        <begin position="108"/>
        <end position="326"/>
    </location>
</feature>
<evidence type="ECO:0000313" key="4">
    <source>
        <dbReference type="EMBL" id="GEO03796.1"/>
    </source>
</evidence>
<evidence type="ECO:0000313" key="5">
    <source>
        <dbReference type="Proteomes" id="UP000321532"/>
    </source>
</evidence>
<sequence length="333" mass="35945">MKNKIGMLAALLALGIGLSSCESNKKTETVVESEAPAVANISAPEFNPDSAYAYVAKQVSFGPRVPNTAAHQACGDYLINKLKSLGARVQVQSFESTAYDGKVLKLRNIVGSYNTGAANRILLAAHWDTRPFADKDPANPTKPADGANDGGSGVGVLLEMARVLNTARNNPGIGVDIIFFDGEDYGDANGSTEETWCLGSQYWAKNKHQNGYAANFGILLDMVGAKGAKFAQEAYSRQYAPQVVNNVWKTASQLGFSDYFIYAENGAITDDHVYMTQGGVPSIDIIEYDPTSPDGTFGKYHHRHTDNMSIIDKNTLRAVGQTVLQVLYNQLAM</sequence>
<dbReference type="OrthoDB" id="9773494at2"/>
<dbReference type="Pfam" id="PF04389">
    <property type="entry name" value="Peptidase_M28"/>
    <property type="match status" value="1"/>
</dbReference>
<dbReference type="InterPro" id="IPR007484">
    <property type="entry name" value="Peptidase_M28"/>
</dbReference>
<evidence type="ECO:0000256" key="2">
    <source>
        <dbReference type="ARBA" id="ARBA00023315"/>
    </source>
</evidence>
<dbReference type="GO" id="GO:0016603">
    <property type="term" value="F:glutaminyl-peptide cyclotransferase activity"/>
    <property type="evidence" value="ECO:0007669"/>
    <property type="project" value="TreeGrafter"/>
</dbReference>
<keyword evidence="5" id="KW-1185">Reference proteome</keyword>
<gene>
    <name evidence="4" type="ORF">AAE02nite_14600</name>
</gene>
<dbReference type="PANTHER" id="PTHR12283">
    <property type="entry name" value="GLUTAMINYL-PEPTIDE CYCLOTRANSFERASE"/>
    <property type="match status" value="1"/>
</dbReference>
<dbReference type="AlphaFoldDB" id="A0A512AVQ4"/>
<dbReference type="RefSeq" id="WP_146896532.1">
    <property type="nucleotide sequence ID" value="NZ_BJYS01000008.1"/>
</dbReference>
<accession>A0A512AVQ4</accession>
<protein>
    <submittedName>
        <fullName evidence="4">Glutamine cyclotransferase</fullName>
    </submittedName>
</protein>
<keyword evidence="2" id="KW-0012">Acyltransferase</keyword>
<dbReference type="EMBL" id="BJYS01000008">
    <property type="protein sequence ID" value="GEO03796.1"/>
    <property type="molecule type" value="Genomic_DNA"/>
</dbReference>
<dbReference type="Proteomes" id="UP000321532">
    <property type="component" value="Unassembled WGS sequence"/>
</dbReference>
<dbReference type="Gene3D" id="3.40.630.10">
    <property type="entry name" value="Zn peptidases"/>
    <property type="match status" value="1"/>
</dbReference>
<dbReference type="InterPro" id="IPR040234">
    <property type="entry name" value="QC/QCL"/>
</dbReference>
<dbReference type="GO" id="GO:0008270">
    <property type="term" value="F:zinc ion binding"/>
    <property type="evidence" value="ECO:0007669"/>
    <property type="project" value="TreeGrafter"/>
</dbReference>
<reference evidence="4 5" key="1">
    <citation type="submission" date="2019-07" db="EMBL/GenBank/DDBJ databases">
        <title>Whole genome shotgun sequence of Adhaeribacter aerolatus NBRC 106133.</title>
        <authorList>
            <person name="Hosoyama A."/>
            <person name="Uohara A."/>
            <person name="Ohji S."/>
            <person name="Ichikawa N."/>
        </authorList>
    </citation>
    <scope>NUCLEOTIDE SEQUENCE [LARGE SCALE GENOMIC DNA]</scope>
    <source>
        <strain evidence="4 5">NBRC 106133</strain>
    </source>
</reference>
<comment type="caution">
    <text evidence="4">The sequence shown here is derived from an EMBL/GenBank/DDBJ whole genome shotgun (WGS) entry which is preliminary data.</text>
</comment>
<name>A0A512AVQ4_9BACT</name>
<dbReference type="SUPFAM" id="SSF53187">
    <property type="entry name" value="Zn-dependent exopeptidases"/>
    <property type="match status" value="1"/>
</dbReference>